<evidence type="ECO:0000256" key="6">
    <source>
        <dbReference type="ARBA" id="ARBA00023134"/>
    </source>
</evidence>
<dbReference type="SMART" id="SM00173">
    <property type="entry name" value="RAS"/>
    <property type="match status" value="1"/>
</dbReference>
<dbReference type="Proteomes" id="UP001412239">
    <property type="component" value="Unassembled WGS sequence"/>
</dbReference>
<dbReference type="SMART" id="SM00176">
    <property type="entry name" value="RAN"/>
    <property type="match status" value="1"/>
</dbReference>
<accession>A0A292PXQ8</accession>
<dbReference type="SMART" id="SM00174">
    <property type="entry name" value="RHO"/>
    <property type="match status" value="1"/>
</dbReference>
<evidence type="ECO:0000313" key="9">
    <source>
        <dbReference type="EMBL" id="CUS11924.1"/>
    </source>
</evidence>
<keyword evidence="2" id="KW-0813">Transport</keyword>
<dbReference type="GO" id="GO:0005525">
    <property type="term" value="F:GTP binding"/>
    <property type="evidence" value="ECO:0007669"/>
    <property type="project" value="UniProtKB-KW"/>
</dbReference>
<dbReference type="InterPro" id="IPR027417">
    <property type="entry name" value="P-loop_NTPase"/>
</dbReference>
<dbReference type="SUPFAM" id="SSF52540">
    <property type="entry name" value="P-loop containing nucleoside triphosphate hydrolases"/>
    <property type="match status" value="1"/>
</dbReference>
<evidence type="ECO:0000256" key="5">
    <source>
        <dbReference type="ARBA" id="ARBA00022927"/>
    </source>
</evidence>
<dbReference type="FunFam" id="3.40.50.300:FF:001312">
    <property type="entry name" value="Ras-related protein Rab-18"/>
    <property type="match status" value="1"/>
</dbReference>
<evidence type="ECO:0000256" key="1">
    <source>
        <dbReference type="ARBA" id="ARBA00006270"/>
    </source>
</evidence>
<comment type="similarity">
    <text evidence="1">Belongs to the small GTPase superfamily. Rab family.</text>
</comment>
<reference evidence="9" key="1">
    <citation type="submission" date="2015-10" db="EMBL/GenBank/DDBJ databases">
        <authorList>
            <person name="Regsiter A."/>
            <person name="william w."/>
        </authorList>
    </citation>
    <scope>NUCLEOTIDE SEQUENCE</scope>
    <source>
        <strain evidence="9">Montdore</strain>
    </source>
</reference>
<dbReference type="PANTHER" id="PTHR47977">
    <property type="entry name" value="RAS-RELATED PROTEIN RAB"/>
    <property type="match status" value="1"/>
</dbReference>
<evidence type="ECO:0008006" key="11">
    <source>
        <dbReference type="Google" id="ProtNLM"/>
    </source>
</evidence>
<keyword evidence="4" id="KW-0547">Nucleotide-binding</keyword>
<evidence type="ECO:0000256" key="2">
    <source>
        <dbReference type="ARBA" id="ARBA00022448"/>
    </source>
</evidence>
<keyword evidence="8" id="KW-0636">Prenylation</keyword>
<dbReference type="PROSITE" id="PS51419">
    <property type="entry name" value="RAB"/>
    <property type="match status" value="1"/>
</dbReference>
<evidence type="ECO:0000313" key="10">
    <source>
        <dbReference type="Proteomes" id="UP001412239"/>
    </source>
</evidence>
<name>A0A292PXQ8_9PEZI</name>
<keyword evidence="5" id="KW-0653">Protein transport</keyword>
<evidence type="ECO:0000256" key="8">
    <source>
        <dbReference type="ARBA" id="ARBA00023289"/>
    </source>
</evidence>
<organism evidence="9 10">
    <name type="scientific">Tuber aestivum</name>
    <name type="common">summer truffle</name>
    <dbReference type="NCBI Taxonomy" id="59557"/>
    <lineage>
        <taxon>Eukaryota</taxon>
        <taxon>Fungi</taxon>
        <taxon>Dikarya</taxon>
        <taxon>Ascomycota</taxon>
        <taxon>Pezizomycotina</taxon>
        <taxon>Pezizomycetes</taxon>
        <taxon>Pezizales</taxon>
        <taxon>Tuberaceae</taxon>
        <taxon>Tuber</taxon>
    </lineage>
</organism>
<evidence type="ECO:0000256" key="4">
    <source>
        <dbReference type="ARBA" id="ARBA00022741"/>
    </source>
</evidence>
<protein>
    <recommendedName>
        <fullName evidence="11">Ras-related protein Rab-18</fullName>
    </recommendedName>
</protein>
<proteinExistence type="inferred from homology"/>
<dbReference type="PRINTS" id="PR00449">
    <property type="entry name" value="RASTRNSFRMNG"/>
</dbReference>
<dbReference type="Pfam" id="PF00071">
    <property type="entry name" value="Ras"/>
    <property type="match status" value="1"/>
</dbReference>
<dbReference type="AlphaFoldDB" id="A0A292PXQ8"/>
<dbReference type="PROSITE" id="PS51420">
    <property type="entry name" value="RHO"/>
    <property type="match status" value="1"/>
</dbReference>
<dbReference type="InterPro" id="IPR050227">
    <property type="entry name" value="Rab"/>
</dbReference>
<keyword evidence="7" id="KW-0449">Lipoprotein</keyword>
<dbReference type="EMBL" id="LN891008">
    <property type="protein sequence ID" value="CUS11924.1"/>
    <property type="molecule type" value="Genomic_DNA"/>
</dbReference>
<dbReference type="NCBIfam" id="TIGR00231">
    <property type="entry name" value="small_GTP"/>
    <property type="match status" value="1"/>
</dbReference>
<dbReference type="InterPro" id="IPR005225">
    <property type="entry name" value="Small_GTP-bd"/>
</dbReference>
<sequence length="209" mass="22872">MADPTIKVLLIGPSSSGKTALLLRYVEDIFDTDNATATIGVDFKVKKLSVKGKPHRVLLFDTAGQERFRTLTSSYYRNAQGVLLVYDISNRETFTTMEYWFKEVEKYAPPNAIKCLVGSKLDKSTSSRIVKTEEGQALADRYGAGFYEVSSKTRENVKEPFVDTVTRIVETPELMNGGVGARRAIATAASSTPVATLSLDSPPKKAGCC</sequence>
<dbReference type="Gene3D" id="3.40.50.300">
    <property type="entry name" value="P-loop containing nucleotide triphosphate hydrolases"/>
    <property type="match status" value="1"/>
</dbReference>
<dbReference type="GO" id="GO:0003924">
    <property type="term" value="F:GTPase activity"/>
    <property type="evidence" value="ECO:0007669"/>
    <property type="project" value="InterPro"/>
</dbReference>
<gene>
    <name evidence="9" type="ORF">GSTUAT00003972001</name>
</gene>
<dbReference type="GO" id="GO:0015031">
    <property type="term" value="P:protein transport"/>
    <property type="evidence" value="ECO:0007669"/>
    <property type="project" value="UniProtKB-KW"/>
</dbReference>
<keyword evidence="6" id="KW-0342">GTP-binding</keyword>
<keyword evidence="10" id="KW-1185">Reference proteome</keyword>
<dbReference type="PROSITE" id="PS51421">
    <property type="entry name" value="RAS"/>
    <property type="match status" value="1"/>
</dbReference>
<evidence type="ECO:0000256" key="3">
    <source>
        <dbReference type="ARBA" id="ARBA00022481"/>
    </source>
</evidence>
<dbReference type="SMART" id="SM00175">
    <property type="entry name" value="RAB"/>
    <property type="match status" value="1"/>
</dbReference>
<dbReference type="CDD" id="cd00154">
    <property type="entry name" value="Rab"/>
    <property type="match status" value="1"/>
</dbReference>
<evidence type="ECO:0000256" key="7">
    <source>
        <dbReference type="ARBA" id="ARBA00023288"/>
    </source>
</evidence>
<dbReference type="InterPro" id="IPR001806">
    <property type="entry name" value="Small_GTPase"/>
</dbReference>
<keyword evidence="3" id="KW-0488">Methylation</keyword>